<dbReference type="InterPro" id="IPR027417">
    <property type="entry name" value="P-loop_NTPase"/>
</dbReference>
<dbReference type="Gene3D" id="3.40.50.300">
    <property type="entry name" value="P-loop containing nucleotide triphosphate hydrolases"/>
    <property type="match status" value="1"/>
</dbReference>
<keyword evidence="2 8" id="KW-0547">Nucleotide-binding</keyword>
<dbReference type="Pfam" id="PF00004">
    <property type="entry name" value="AAA"/>
    <property type="match status" value="1"/>
</dbReference>
<evidence type="ECO:0000256" key="9">
    <source>
        <dbReference type="SAM" id="MobiDB-lite"/>
    </source>
</evidence>
<feature type="region of interest" description="Disordered" evidence="9">
    <location>
        <begin position="106"/>
        <end position="157"/>
    </location>
</feature>
<dbReference type="InterPro" id="IPR003959">
    <property type="entry name" value="ATPase_AAA_core"/>
</dbReference>
<protein>
    <recommendedName>
        <fullName evidence="7">microtubule-severing ATPase</fullName>
        <ecNumber evidence="7">5.6.1.1</ecNumber>
    </recommendedName>
</protein>
<evidence type="ECO:0000259" key="10">
    <source>
        <dbReference type="SMART" id="SM00382"/>
    </source>
</evidence>
<keyword evidence="1" id="KW-0493">Microtubule</keyword>
<evidence type="ECO:0000256" key="8">
    <source>
        <dbReference type="RuleBase" id="RU003651"/>
    </source>
</evidence>
<dbReference type="PANTHER" id="PTHR23074">
    <property type="entry name" value="AAA DOMAIN-CONTAINING"/>
    <property type="match status" value="1"/>
</dbReference>
<dbReference type="SMART" id="SM00382">
    <property type="entry name" value="AAA"/>
    <property type="match status" value="1"/>
</dbReference>
<evidence type="ECO:0000256" key="7">
    <source>
        <dbReference type="ARBA" id="ARBA00038871"/>
    </source>
</evidence>
<feature type="compositionally biased region" description="Low complexity" evidence="9">
    <location>
        <begin position="137"/>
        <end position="151"/>
    </location>
</feature>
<name>A0A914XHV5_9BILA</name>
<dbReference type="Gene3D" id="1.20.58.80">
    <property type="entry name" value="Phosphotransferase system, lactose/cellobiose-type IIA subunit"/>
    <property type="match status" value="1"/>
</dbReference>
<dbReference type="InterPro" id="IPR003593">
    <property type="entry name" value="AAA+_ATPase"/>
</dbReference>
<evidence type="ECO:0000313" key="12">
    <source>
        <dbReference type="WBParaSite" id="PSAMB.scaffold8739size5858.g31732.t1"/>
    </source>
</evidence>
<dbReference type="Proteomes" id="UP000887566">
    <property type="component" value="Unplaced"/>
</dbReference>
<evidence type="ECO:0000313" key="11">
    <source>
        <dbReference type="Proteomes" id="UP000887566"/>
    </source>
</evidence>
<evidence type="ECO:0000256" key="4">
    <source>
        <dbReference type="ARBA" id="ARBA00023054"/>
    </source>
</evidence>
<sequence>MNSPAERHYKTLHTSHARSFELISKALKLDEGSSDETKKKEAISLYKKGLTELEKGMALDWRLCPPDKHERAKSLIEKMNGNLRATRGRLSDLEKQYAVKNTAAAKITPAAKRPSSQTANRPRTIAKAGVPPRTDNSRSLSPSTSRRPLTTQQPDDDLKNAIRNKLMKGADKQFVSAILDQVMESTGRVTFADVVGLDAAKQALEEAVILPRLNPKVFTGLREPVQGILLFGPPGNGKTLLAKAASTESKSTFFNISASALTSKWVGESEKMVKALFQVARYAQPAIIFIDEIDSILCERSDKDNEASRRLKTEFLVQFDGVSSCREDRILVMGATNRPYELDEAVIR</sequence>
<keyword evidence="4" id="KW-0175">Coiled coil</keyword>
<dbReference type="InterPro" id="IPR050304">
    <property type="entry name" value="MT-severing_AAA_ATPase"/>
</dbReference>
<evidence type="ECO:0000256" key="3">
    <source>
        <dbReference type="ARBA" id="ARBA00022840"/>
    </source>
</evidence>
<keyword evidence="11" id="KW-1185">Reference proteome</keyword>
<evidence type="ECO:0000256" key="5">
    <source>
        <dbReference type="ARBA" id="ARBA00023235"/>
    </source>
</evidence>
<dbReference type="GO" id="GO:0005524">
    <property type="term" value="F:ATP binding"/>
    <property type="evidence" value="ECO:0007669"/>
    <property type="project" value="UniProtKB-KW"/>
</dbReference>
<accession>A0A914XHV5</accession>
<dbReference type="AlphaFoldDB" id="A0A914XHV5"/>
<dbReference type="InterPro" id="IPR003960">
    <property type="entry name" value="ATPase_AAA_CS"/>
</dbReference>
<dbReference type="GO" id="GO:0005874">
    <property type="term" value="C:microtubule"/>
    <property type="evidence" value="ECO:0007669"/>
    <property type="project" value="UniProtKB-KW"/>
</dbReference>
<dbReference type="GO" id="GO:0016887">
    <property type="term" value="F:ATP hydrolysis activity"/>
    <property type="evidence" value="ECO:0007669"/>
    <property type="project" value="InterPro"/>
</dbReference>
<dbReference type="WBParaSite" id="PSAMB.scaffold8739size5858.g31732.t1">
    <property type="protein sequence ID" value="PSAMB.scaffold8739size5858.g31732.t1"/>
    <property type="gene ID" value="PSAMB.scaffold8739size5858.g31732"/>
</dbReference>
<comment type="similarity">
    <text evidence="8">Belongs to the AAA ATPase family.</text>
</comment>
<dbReference type="PROSITE" id="PS00674">
    <property type="entry name" value="AAA"/>
    <property type="match status" value="1"/>
</dbReference>
<reference evidence="12" key="1">
    <citation type="submission" date="2022-11" db="UniProtKB">
        <authorList>
            <consortium name="WormBaseParasite"/>
        </authorList>
    </citation>
    <scope>IDENTIFICATION</scope>
</reference>
<dbReference type="PANTHER" id="PTHR23074:SF86">
    <property type="entry name" value="SPASTIN"/>
    <property type="match status" value="1"/>
</dbReference>
<keyword evidence="3 8" id="KW-0067">ATP-binding</keyword>
<proteinExistence type="inferred from homology"/>
<evidence type="ECO:0000256" key="2">
    <source>
        <dbReference type="ARBA" id="ARBA00022741"/>
    </source>
</evidence>
<dbReference type="SUPFAM" id="SSF52540">
    <property type="entry name" value="P-loop containing nucleoside triphosphate hydrolases"/>
    <property type="match status" value="1"/>
</dbReference>
<keyword evidence="5" id="KW-0413">Isomerase</keyword>
<organism evidence="11 12">
    <name type="scientific">Plectus sambesii</name>
    <dbReference type="NCBI Taxonomy" id="2011161"/>
    <lineage>
        <taxon>Eukaryota</taxon>
        <taxon>Metazoa</taxon>
        <taxon>Ecdysozoa</taxon>
        <taxon>Nematoda</taxon>
        <taxon>Chromadorea</taxon>
        <taxon>Plectida</taxon>
        <taxon>Plectina</taxon>
        <taxon>Plectoidea</taxon>
        <taxon>Plectidae</taxon>
        <taxon>Plectus</taxon>
    </lineage>
</organism>
<dbReference type="GO" id="GO:0008568">
    <property type="term" value="F:microtubule severing ATPase activity"/>
    <property type="evidence" value="ECO:0007669"/>
    <property type="project" value="UniProtKB-EC"/>
</dbReference>
<feature type="domain" description="AAA+ ATPase" evidence="10">
    <location>
        <begin position="224"/>
        <end position="348"/>
    </location>
</feature>
<evidence type="ECO:0000256" key="6">
    <source>
        <dbReference type="ARBA" id="ARBA00036378"/>
    </source>
</evidence>
<dbReference type="EC" id="5.6.1.1" evidence="7"/>
<dbReference type="FunFam" id="3.40.50.300:FF:001025">
    <property type="entry name" value="ATPase family, AAA domain-containing 2B"/>
    <property type="match status" value="1"/>
</dbReference>
<comment type="catalytic activity">
    <reaction evidence="6">
        <text>n ATP + n H2O + a microtubule = n ADP + n phosphate + (n+1) alpha/beta tubulin heterodimers.</text>
        <dbReference type="EC" id="5.6.1.1"/>
    </reaction>
</comment>
<evidence type="ECO:0000256" key="1">
    <source>
        <dbReference type="ARBA" id="ARBA00022701"/>
    </source>
</evidence>